<dbReference type="OrthoDB" id="1728563at2759"/>
<proteinExistence type="predicted"/>
<gene>
    <name evidence="3" type="ORF">HRI_003300100</name>
</gene>
<dbReference type="AlphaFoldDB" id="A0A9W7ILJ4"/>
<dbReference type="SUPFAM" id="SSF140990">
    <property type="entry name" value="FtsH protease domain-like"/>
    <property type="match status" value="1"/>
</dbReference>
<dbReference type="Proteomes" id="UP001165190">
    <property type="component" value="Unassembled WGS sequence"/>
</dbReference>
<dbReference type="InterPro" id="IPR037219">
    <property type="entry name" value="Peptidase_M41-like"/>
</dbReference>
<dbReference type="EMBL" id="BSYR01000028">
    <property type="protein sequence ID" value="GMI96308.1"/>
    <property type="molecule type" value="Genomic_DNA"/>
</dbReference>
<dbReference type="PANTHER" id="PTHR23076">
    <property type="entry name" value="METALLOPROTEASE M41 FTSH"/>
    <property type="match status" value="1"/>
</dbReference>
<evidence type="ECO:0000259" key="2">
    <source>
        <dbReference type="Pfam" id="PF01434"/>
    </source>
</evidence>
<evidence type="ECO:0000313" key="4">
    <source>
        <dbReference type="Proteomes" id="UP001165190"/>
    </source>
</evidence>
<dbReference type="GO" id="GO:0045037">
    <property type="term" value="P:protein import into chloroplast stroma"/>
    <property type="evidence" value="ECO:0007669"/>
    <property type="project" value="TreeGrafter"/>
</dbReference>
<feature type="domain" description="Peptidase M41" evidence="2">
    <location>
        <begin position="2"/>
        <end position="45"/>
    </location>
</feature>
<keyword evidence="1" id="KW-0809">Transit peptide</keyword>
<evidence type="ECO:0000313" key="3">
    <source>
        <dbReference type="EMBL" id="GMI96308.1"/>
    </source>
</evidence>
<reference evidence="3" key="1">
    <citation type="submission" date="2023-05" db="EMBL/GenBank/DDBJ databases">
        <title>Genome and transcriptome analyses reveal genes involved in the formation of fine ridges on petal epidermal cells in Hibiscus trionum.</title>
        <authorList>
            <person name="Koshimizu S."/>
            <person name="Masuda S."/>
            <person name="Ishii T."/>
            <person name="Shirasu K."/>
            <person name="Hoshino A."/>
            <person name="Arita M."/>
        </authorList>
    </citation>
    <scope>NUCLEOTIDE SEQUENCE</scope>
    <source>
        <strain evidence="3">Hamamatsu line</strain>
    </source>
</reference>
<protein>
    <recommendedName>
        <fullName evidence="2">Peptidase M41 domain-containing protein</fullName>
    </recommendedName>
</protein>
<dbReference type="GO" id="GO:0004222">
    <property type="term" value="F:metalloendopeptidase activity"/>
    <property type="evidence" value="ECO:0007669"/>
    <property type="project" value="InterPro"/>
</dbReference>
<dbReference type="InterPro" id="IPR000642">
    <property type="entry name" value="Peptidase_M41"/>
</dbReference>
<keyword evidence="4" id="KW-1185">Reference proteome</keyword>
<organism evidence="3 4">
    <name type="scientific">Hibiscus trionum</name>
    <name type="common">Flower of an hour</name>
    <dbReference type="NCBI Taxonomy" id="183268"/>
    <lineage>
        <taxon>Eukaryota</taxon>
        <taxon>Viridiplantae</taxon>
        <taxon>Streptophyta</taxon>
        <taxon>Embryophyta</taxon>
        <taxon>Tracheophyta</taxon>
        <taxon>Spermatophyta</taxon>
        <taxon>Magnoliopsida</taxon>
        <taxon>eudicotyledons</taxon>
        <taxon>Gunneridae</taxon>
        <taxon>Pentapetalae</taxon>
        <taxon>rosids</taxon>
        <taxon>malvids</taxon>
        <taxon>Malvales</taxon>
        <taxon>Malvaceae</taxon>
        <taxon>Malvoideae</taxon>
        <taxon>Hibiscus</taxon>
    </lineage>
</organism>
<dbReference type="GO" id="GO:0005524">
    <property type="term" value="F:ATP binding"/>
    <property type="evidence" value="ECO:0007669"/>
    <property type="project" value="InterPro"/>
</dbReference>
<dbReference type="GO" id="GO:0006508">
    <property type="term" value="P:proteolysis"/>
    <property type="evidence" value="ECO:0007669"/>
    <property type="project" value="InterPro"/>
</dbReference>
<evidence type="ECO:0000256" key="1">
    <source>
        <dbReference type="ARBA" id="ARBA00022946"/>
    </source>
</evidence>
<dbReference type="Gene3D" id="1.20.58.760">
    <property type="entry name" value="Peptidase M41"/>
    <property type="match status" value="1"/>
</dbReference>
<dbReference type="GO" id="GO:0004176">
    <property type="term" value="F:ATP-dependent peptidase activity"/>
    <property type="evidence" value="ECO:0007669"/>
    <property type="project" value="InterPro"/>
</dbReference>
<sequence>MQVVKLLREAYERVKALLKKQEKALHGLANALLEYETLDAEEIKCILLPYREGPFPEQQEGGELVFA</sequence>
<accession>A0A9W7ILJ4</accession>
<dbReference type="Pfam" id="PF01434">
    <property type="entry name" value="Peptidase_M41"/>
    <property type="match status" value="1"/>
</dbReference>
<name>A0A9W7ILJ4_HIBTR</name>
<dbReference type="GO" id="GO:0009507">
    <property type="term" value="C:chloroplast"/>
    <property type="evidence" value="ECO:0007669"/>
    <property type="project" value="TreeGrafter"/>
</dbReference>
<dbReference type="PANTHER" id="PTHR23076:SF97">
    <property type="entry name" value="ATP-DEPENDENT ZINC METALLOPROTEASE YME1L1"/>
    <property type="match status" value="1"/>
</dbReference>
<comment type="caution">
    <text evidence="3">The sequence shown here is derived from an EMBL/GenBank/DDBJ whole genome shotgun (WGS) entry which is preliminary data.</text>
</comment>